<evidence type="ECO:0008006" key="10">
    <source>
        <dbReference type="Google" id="ProtNLM"/>
    </source>
</evidence>
<dbReference type="Proteomes" id="UP000035996">
    <property type="component" value="Unassembled WGS sequence"/>
</dbReference>
<evidence type="ECO:0000256" key="5">
    <source>
        <dbReference type="ARBA" id="ARBA00022989"/>
    </source>
</evidence>
<dbReference type="InterPro" id="IPR051907">
    <property type="entry name" value="DoxX-like_oxidoreductase"/>
</dbReference>
<evidence type="ECO:0000256" key="1">
    <source>
        <dbReference type="ARBA" id="ARBA00004651"/>
    </source>
</evidence>
<dbReference type="STRING" id="157733.AB986_20515"/>
<feature type="transmembrane region" description="Helical" evidence="7">
    <location>
        <begin position="71"/>
        <end position="87"/>
    </location>
</feature>
<evidence type="ECO:0000256" key="7">
    <source>
        <dbReference type="SAM" id="Phobius"/>
    </source>
</evidence>
<feature type="transmembrane region" description="Helical" evidence="7">
    <location>
        <begin position="6"/>
        <end position="26"/>
    </location>
</feature>
<keyword evidence="3" id="KW-1003">Cell membrane</keyword>
<keyword evidence="9" id="KW-1185">Reference proteome</keyword>
<keyword evidence="5 7" id="KW-1133">Transmembrane helix</keyword>
<dbReference type="RefSeq" id="WP_048313515.1">
    <property type="nucleotide sequence ID" value="NZ_CP119526.1"/>
</dbReference>
<dbReference type="Pfam" id="PF07681">
    <property type="entry name" value="DoxX"/>
    <property type="match status" value="1"/>
</dbReference>
<comment type="caution">
    <text evidence="8">The sequence shown here is derived from an EMBL/GenBank/DDBJ whole genome shotgun (WGS) entry which is preliminary data.</text>
</comment>
<proteinExistence type="inferred from homology"/>
<reference evidence="8" key="1">
    <citation type="submission" date="2015-06" db="EMBL/GenBank/DDBJ databases">
        <authorList>
            <person name="Liu B."/>
            <person name="Wang J."/>
            <person name="Zhu Y."/>
            <person name="Liu G."/>
            <person name="Chen Q."/>
            <person name="Zheng C."/>
            <person name="Che J."/>
            <person name="Ge C."/>
            <person name="Shi H."/>
            <person name="Pan Z."/>
            <person name="Liu X."/>
        </authorList>
    </citation>
    <scope>NUCLEOTIDE SEQUENCE [LARGE SCALE GENOMIC DNA]</scope>
    <source>
        <strain evidence="8">DSM 16346</strain>
    </source>
</reference>
<evidence type="ECO:0000256" key="3">
    <source>
        <dbReference type="ARBA" id="ARBA00022475"/>
    </source>
</evidence>
<dbReference type="EMBL" id="LELK01000015">
    <property type="protein sequence ID" value="KMM35840.1"/>
    <property type="molecule type" value="Genomic_DNA"/>
</dbReference>
<organism evidence="8 9">
    <name type="scientific">Guptibacillus hwajinpoensis</name>
    <dbReference type="NCBI Taxonomy" id="208199"/>
    <lineage>
        <taxon>Bacteria</taxon>
        <taxon>Bacillati</taxon>
        <taxon>Bacillota</taxon>
        <taxon>Bacilli</taxon>
        <taxon>Bacillales</taxon>
        <taxon>Guptibacillaceae</taxon>
        <taxon>Guptibacillus</taxon>
    </lineage>
</organism>
<accession>A0A0J6CRU8</accession>
<protein>
    <recommendedName>
        <fullName evidence="10">Oxidoreductase</fullName>
    </recommendedName>
</protein>
<keyword evidence="6 7" id="KW-0472">Membrane</keyword>
<keyword evidence="4 7" id="KW-0812">Transmembrane</keyword>
<evidence type="ECO:0000313" key="8">
    <source>
        <dbReference type="EMBL" id="KMM35840.1"/>
    </source>
</evidence>
<gene>
    <name evidence="8" type="ORF">AB986_20515</name>
</gene>
<dbReference type="GO" id="GO:0005886">
    <property type="term" value="C:plasma membrane"/>
    <property type="evidence" value="ECO:0007669"/>
    <property type="project" value="UniProtKB-SubCell"/>
</dbReference>
<feature type="transmembrane region" description="Helical" evidence="7">
    <location>
        <begin position="38"/>
        <end position="65"/>
    </location>
</feature>
<evidence type="ECO:0000256" key="4">
    <source>
        <dbReference type="ARBA" id="ARBA00022692"/>
    </source>
</evidence>
<evidence type="ECO:0000313" key="9">
    <source>
        <dbReference type="Proteomes" id="UP000035996"/>
    </source>
</evidence>
<name>A0A0J6CRU8_9BACL</name>
<feature type="transmembrane region" description="Helical" evidence="7">
    <location>
        <begin position="99"/>
        <end position="120"/>
    </location>
</feature>
<evidence type="ECO:0000256" key="2">
    <source>
        <dbReference type="ARBA" id="ARBA00006679"/>
    </source>
</evidence>
<evidence type="ECO:0000256" key="6">
    <source>
        <dbReference type="ARBA" id="ARBA00023136"/>
    </source>
</evidence>
<dbReference type="InterPro" id="IPR032808">
    <property type="entry name" value="DoxX"/>
</dbReference>
<comment type="subcellular location">
    <subcellularLocation>
        <location evidence="1">Cell membrane</location>
        <topology evidence="1">Multi-pass membrane protein</topology>
    </subcellularLocation>
</comment>
<dbReference type="OrthoDB" id="886570at2"/>
<comment type="similarity">
    <text evidence="2">Belongs to the DoxX family.</text>
</comment>
<dbReference type="AlphaFoldDB" id="A0A0J6CRU8"/>
<dbReference type="PANTHER" id="PTHR33452">
    <property type="entry name" value="OXIDOREDUCTASE CATD-RELATED"/>
    <property type="match status" value="1"/>
</dbReference>
<dbReference type="PANTHER" id="PTHR33452:SF1">
    <property type="entry name" value="INNER MEMBRANE PROTEIN YPHA-RELATED"/>
    <property type="match status" value="1"/>
</dbReference>
<sequence>MKTYPYLGLLTIRLIVGMLFFAHGFFKFSEGIANTAAFFEAIGLSGFLAYVVGLIELIGGVLMILGLGTRIVSVLFSLILIGALILVKRSTGMLGGYELDIALLAMSLSLFLSGGGPYSLRHYMVKKGWTLNFQQNTVMKDK</sequence>